<evidence type="ECO:0000313" key="1">
    <source>
        <dbReference type="EMBL" id="JAD90454.1"/>
    </source>
</evidence>
<sequence length="39" mass="4344">MSRGRISTPPNRAEQRFCCPKVTLARLVHGGFILSMDVV</sequence>
<dbReference type="AlphaFoldDB" id="A0A0A9DPC7"/>
<name>A0A0A9DPC7_ARUDO</name>
<accession>A0A0A9DPC7</accession>
<proteinExistence type="predicted"/>
<dbReference type="EMBL" id="GBRH01207441">
    <property type="protein sequence ID" value="JAD90454.1"/>
    <property type="molecule type" value="Transcribed_RNA"/>
</dbReference>
<protein>
    <submittedName>
        <fullName evidence="1">Uncharacterized protein</fullName>
    </submittedName>
</protein>
<reference evidence="1" key="1">
    <citation type="submission" date="2014-09" db="EMBL/GenBank/DDBJ databases">
        <authorList>
            <person name="Magalhaes I.L.F."/>
            <person name="Oliveira U."/>
            <person name="Santos F.R."/>
            <person name="Vidigal T.H.D.A."/>
            <person name="Brescovit A.D."/>
            <person name="Santos A.J."/>
        </authorList>
    </citation>
    <scope>NUCLEOTIDE SEQUENCE</scope>
    <source>
        <tissue evidence="1">Shoot tissue taken approximately 20 cm above the soil surface</tissue>
    </source>
</reference>
<reference evidence="1" key="2">
    <citation type="journal article" date="2015" name="Data Brief">
        <title>Shoot transcriptome of the giant reed, Arundo donax.</title>
        <authorList>
            <person name="Barrero R.A."/>
            <person name="Guerrero F.D."/>
            <person name="Moolhuijzen P."/>
            <person name="Goolsby J.A."/>
            <person name="Tidwell J."/>
            <person name="Bellgard S.E."/>
            <person name="Bellgard M.I."/>
        </authorList>
    </citation>
    <scope>NUCLEOTIDE SEQUENCE</scope>
    <source>
        <tissue evidence="1">Shoot tissue taken approximately 20 cm above the soil surface</tissue>
    </source>
</reference>
<organism evidence="1">
    <name type="scientific">Arundo donax</name>
    <name type="common">Giant reed</name>
    <name type="synonym">Donax arundinaceus</name>
    <dbReference type="NCBI Taxonomy" id="35708"/>
    <lineage>
        <taxon>Eukaryota</taxon>
        <taxon>Viridiplantae</taxon>
        <taxon>Streptophyta</taxon>
        <taxon>Embryophyta</taxon>
        <taxon>Tracheophyta</taxon>
        <taxon>Spermatophyta</taxon>
        <taxon>Magnoliopsida</taxon>
        <taxon>Liliopsida</taxon>
        <taxon>Poales</taxon>
        <taxon>Poaceae</taxon>
        <taxon>PACMAD clade</taxon>
        <taxon>Arundinoideae</taxon>
        <taxon>Arundineae</taxon>
        <taxon>Arundo</taxon>
    </lineage>
</organism>